<proteinExistence type="predicted"/>
<evidence type="ECO:0000256" key="1">
    <source>
        <dbReference type="SAM" id="SignalP"/>
    </source>
</evidence>
<reference evidence="2" key="2">
    <citation type="journal article" date="2021" name="PeerJ">
        <title>Extensive microbial diversity within the chicken gut microbiome revealed by metagenomics and culture.</title>
        <authorList>
            <person name="Gilroy R."/>
            <person name="Ravi A."/>
            <person name="Getino M."/>
            <person name="Pursley I."/>
            <person name="Horton D.L."/>
            <person name="Alikhan N.F."/>
            <person name="Baker D."/>
            <person name="Gharbi K."/>
            <person name="Hall N."/>
            <person name="Watson M."/>
            <person name="Adriaenssens E.M."/>
            <person name="Foster-Nyarko E."/>
            <person name="Jarju S."/>
            <person name="Secka A."/>
            <person name="Antonio M."/>
            <person name="Oren A."/>
            <person name="Chaudhuri R.R."/>
            <person name="La Ragione R."/>
            <person name="Hildebrand F."/>
            <person name="Pallen M.J."/>
        </authorList>
    </citation>
    <scope>NUCLEOTIDE SEQUENCE</scope>
    <source>
        <strain evidence="2">ChiW25-3613</strain>
    </source>
</reference>
<protein>
    <submittedName>
        <fullName evidence="2">Uncharacterized protein</fullName>
    </submittedName>
</protein>
<dbReference type="Proteomes" id="UP000824179">
    <property type="component" value="Unassembled WGS sequence"/>
</dbReference>
<feature type="chain" id="PRO_5039505630" evidence="1">
    <location>
        <begin position="25"/>
        <end position="301"/>
    </location>
</feature>
<keyword evidence="1" id="KW-0732">Signal</keyword>
<dbReference type="EMBL" id="DVHB01000062">
    <property type="protein sequence ID" value="HIR39438.1"/>
    <property type="molecule type" value="Genomic_DNA"/>
</dbReference>
<gene>
    <name evidence="2" type="ORF">IAB90_03550</name>
</gene>
<comment type="caution">
    <text evidence="2">The sequence shown here is derived from an EMBL/GenBank/DDBJ whole genome shotgun (WGS) entry which is preliminary data.</text>
</comment>
<evidence type="ECO:0000313" key="2">
    <source>
        <dbReference type="EMBL" id="HIR39438.1"/>
    </source>
</evidence>
<organism evidence="2 3">
    <name type="scientific">Candidatus Coproplasma stercoripullorum</name>
    <dbReference type="NCBI Taxonomy" id="2840751"/>
    <lineage>
        <taxon>Bacteria</taxon>
        <taxon>Bacillati</taxon>
        <taxon>Bacillota</taxon>
        <taxon>Clostridia</taxon>
        <taxon>Eubacteriales</taxon>
        <taxon>Candidatus Coproplasma</taxon>
    </lineage>
</organism>
<evidence type="ECO:0000313" key="3">
    <source>
        <dbReference type="Proteomes" id="UP000824179"/>
    </source>
</evidence>
<sequence>MRKIVMFVCACLCICALVGGGVAAFVSGGQTEEEERLEVLTLWQIDSFEGGMGSRADYLRRLADEFSDEYSAYIEITSLTSAAARQNIENGVIPDMISYGAGFYGIESIVKSIPRAWCNGAYCLISLSDSDFSQATAENTVINVGKDNLAAVAALLLGLNGAECAVPTSAYVQLIDGEYKFLLGTQRDIQRIKTRGLNFYVQAVEQFNDLYQYIAVLSGEHDKAELAEKFIDHLLSQSGRLTGIAMLHDEQNLYDDEMHALETARFEYGLPAVVSYEAMNKIRSAAQSGDINILKSLLKPL</sequence>
<name>A0A9D1DB65_9FIRM</name>
<reference evidence="2" key="1">
    <citation type="submission" date="2020-10" db="EMBL/GenBank/DDBJ databases">
        <authorList>
            <person name="Gilroy R."/>
        </authorList>
    </citation>
    <scope>NUCLEOTIDE SEQUENCE</scope>
    <source>
        <strain evidence="2">ChiW25-3613</strain>
    </source>
</reference>
<feature type="signal peptide" evidence="1">
    <location>
        <begin position="1"/>
        <end position="24"/>
    </location>
</feature>
<dbReference type="AlphaFoldDB" id="A0A9D1DB65"/>
<accession>A0A9D1DB65</accession>